<keyword evidence="22" id="KW-0238">DNA-binding</keyword>
<keyword evidence="16" id="KW-0832">Ubl conjugation</keyword>
<dbReference type="AlphaFoldDB" id="A0A5F8MPD3"/>
<evidence type="ECO:0000256" key="6">
    <source>
        <dbReference type="ARBA" id="ARBA00022473"/>
    </source>
</evidence>
<evidence type="ECO:0000256" key="13">
    <source>
        <dbReference type="ARBA" id="ARBA00022703"/>
    </source>
</evidence>
<feature type="region of interest" description="Disordered" evidence="30">
    <location>
        <begin position="35"/>
        <end position="56"/>
    </location>
</feature>
<dbReference type="GO" id="GO:0007517">
    <property type="term" value="P:muscle organ development"/>
    <property type="evidence" value="ECO:0007669"/>
    <property type="project" value="UniProtKB-KW"/>
</dbReference>
<evidence type="ECO:0000256" key="16">
    <source>
        <dbReference type="ARBA" id="ARBA00022843"/>
    </source>
</evidence>
<dbReference type="GO" id="GO:0043161">
    <property type="term" value="P:proteasome-mediated ubiquitin-dependent protein catabolic process"/>
    <property type="evidence" value="ECO:0007669"/>
    <property type="project" value="Ensembl"/>
</dbReference>
<dbReference type="PANTHER" id="PTHR46542:SF2">
    <property type="entry name" value="X-BOX BINDING PROTEIN 1"/>
    <property type="match status" value="1"/>
</dbReference>
<keyword evidence="7" id="KW-0963">Cytoplasm</keyword>
<dbReference type="Gene3D" id="1.20.5.170">
    <property type="match status" value="1"/>
</dbReference>
<dbReference type="GO" id="GO:0090575">
    <property type="term" value="C:RNA polymerase II transcription regulator complex"/>
    <property type="evidence" value="ECO:0007669"/>
    <property type="project" value="Ensembl"/>
</dbReference>
<dbReference type="Ensembl" id="ENSMUST00000239150.2">
    <property type="protein sequence ID" value="ENSMUSP00000158915.2"/>
    <property type="gene ID" value="ENSMUSG00000020484.20"/>
</dbReference>
<dbReference type="PROSITE" id="PS50217">
    <property type="entry name" value="BZIP"/>
    <property type="match status" value="1"/>
</dbReference>
<dbReference type="GO" id="GO:0001525">
    <property type="term" value="P:angiogenesis"/>
    <property type="evidence" value="ECO:0007669"/>
    <property type="project" value="UniProtKB-KW"/>
</dbReference>
<reference evidence="32 34" key="1">
    <citation type="journal article" date="2009" name="PLoS Biol.">
        <title>Lineage-specific biology revealed by a finished genome assembly of the mouse.</title>
        <authorList>
            <consortium name="Mouse Genome Sequencing Consortium"/>
            <person name="Church D.M."/>
            <person name="Goodstadt L."/>
            <person name="Hillier L.W."/>
            <person name="Zody M.C."/>
            <person name="Goldstein S."/>
            <person name="She X."/>
            <person name="Bult C.J."/>
            <person name="Agarwala R."/>
            <person name="Cherry J.L."/>
            <person name="DiCuccio M."/>
            <person name="Hlavina W."/>
            <person name="Kapustin Y."/>
            <person name="Meric P."/>
            <person name="Maglott D."/>
            <person name="Birtle Z."/>
            <person name="Marques A.C."/>
            <person name="Graves T."/>
            <person name="Zhou S."/>
            <person name="Teague B."/>
            <person name="Potamousis K."/>
            <person name="Churas C."/>
            <person name="Place M."/>
            <person name="Herschleb J."/>
            <person name="Runnheim R."/>
            <person name="Forrest D."/>
            <person name="Amos-Landgraf J."/>
            <person name="Schwartz D.C."/>
            <person name="Cheng Z."/>
            <person name="Lindblad-Toh K."/>
            <person name="Eichler E.E."/>
            <person name="Ponting C.P."/>
        </authorList>
    </citation>
    <scope>NUCLEOTIDE SEQUENCE [LARGE SCALE GENOMIC DNA]</scope>
    <source>
        <strain evidence="32 34">C57BL/6J</strain>
    </source>
</reference>
<dbReference type="InterPro" id="IPR046347">
    <property type="entry name" value="bZIP_sf"/>
</dbReference>
<dbReference type="SUPFAM" id="SSF57959">
    <property type="entry name" value="Leucine zipper domain"/>
    <property type="match status" value="1"/>
</dbReference>
<dbReference type="GO" id="GO:0000987">
    <property type="term" value="F:cis-regulatory region sequence-specific DNA binding"/>
    <property type="evidence" value="ECO:0007669"/>
    <property type="project" value="Ensembl"/>
</dbReference>
<dbReference type="InterPro" id="IPR004827">
    <property type="entry name" value="bZIP"/>
</dbReference>
<dbReference type="SMART" id="SM00338">
    <property type="entry name" value="BRLZ"/>
    <property type="match status" value="1"/>
</dbReference>
<keyword evidence="15" id="KW-0256">Endoplasmic reticulum</keyword>
<keyword evidence="25" id="KW-0804">Transcription</keyword>
<keyword evidence="24" id="KW-0010">Activator</keyword>
<dbReference type="SMR" id="A0A5F8MPD3"/>
<dbReference type="GO" id="GO:0046982">
    <property type="term" value="F:protein heterodimerization activity"/>
    <property type="evidence" value="ECO:0007669"/>
    <property type="project" value="Ensembl"/>
</dbReference>
<evidence type="ECO:0000256" key="11">
    <source>
        <dbReference type="ARBA" id="ARBA00022685"/>
    </source>
</evidence>
<dbReference type="GO" id="GO:0045582">
    <property type="term" value="P:positive regulation of T cell differentiation"/>
    <property type="evidence" value="ECO:0007669"/>
    <property type="project" value="Ensembl"/>
</dbReference>
<organism evidence="32 34">
    <name type="scientific">Mus musculus</name>
    <name type="common">Mouse</name>
    <dbReference type="NCBI Taxonomy" id="10090"/>
    <lineage>
        <taxon>Eukaryota</taxon>
        <taxon>Metazoa</taxon>
        <taxon>Chordata</taxon>
        <taxon>Craniata</taxon>
        <taxon>Vertebrata</taxon>
        <taxon>Euteleostomi</taxon>
        <taxon>Mammalia</taxon>
        <taxon>Eutheria</taxon>
        <taxon>Euarchontoglires</taxon>
        <taxon>Glires</taxon>
        <taxon>Rodentia</taxon>
        <taxon>Myomorpha</taxon>
        <taxon>Muroidea</taxon>
        <taxon>Muridae</taxon>
        <taxon>Murinae</taxon>
        <taxon>Mus</taxon>
        <taxon>Mus</taxon>
    </lineage>
</organism>
<keyword evidence="35" id="KW-1267">Proteomics identification</keyword>
<comment type="similarity">
    <text evidence="5">Belongs to the bZIP family.</text>
</comment>
<evidence type="ECO:0000256" key="30">
    <source>
        <dbReference type="SAM" id="MobiDB-lite"/>
    </source>
</evidence>
<dbReference type="AGR" id="MGI:98970"/>
<evidence type="ECO:0000256" key="5">
    <source>
        <dbReference type="ARBA" id="ARBA00007163"/>
    </source>
</evidence>
<reference evidence="32" key="3">
    <citation type="submission" date="2023-07" db="UniProtKB">
        <authorList>
            <consortium name="Ensembl"/>
        </authorList>
    </citation>
    <scope>IDENTIFICATION</scope>
    <source>
        <strain evidence="32">C57BL/6J</strain>
    </source>
</reference>
<evidence type="ECO:0000256" key="1">
    <source>
        <dbReference type="ARBA" id="ARBA00004123"/>
    </source>
</evidence>
<protein>
    <recommendedName>
        <fullName evidence="28">X-box-binding protein 1</fullName>
    </recommendedName>
</protein>
<comment type="subcellular location">
    <subcellularLocation>
        <location evidence="3">Cytoplasm</location>
    </subcellularLocation>
    <subcellularLocation>
        <location evidence="2">Endoplasmic reticulum membrane</location>
        <topology evidence="2">Peripheral membrane protein</topology>
    </subcellularLocation>
    <subcellularLocation>
        <location evidence="4">Endoplasmic reticulum membrane</location>
        <topology evidence="4">Single-pass type II membrane protein</topology>
    </subcellularLocation>
    <subcellularLocation>
        <location evidence="1">Nucleus</location>
    </subcellularLocation>
</comment>
<dbReference type="PANTHER" id="PTHR46542">
    <property type="entry name" value="X-BOX BINDING PROTEIN 1"/>
    <property type="match status" value="1"/>
</dbReference>
<dbReference type="VEuPathDB" id="HostDB:ENSMUSG00000020484"/>
<dbReference type="CDD" id="cd14691">
    <property type="entry name" value="bZIP_XBP1"/>
    <property type="match status" value="1"/>
</dbReference>
<feature type="coiled-coil region" evidence="29">
    <location>
        <begin position="74"/>
        <end position="115"/>
    </location>
</feature>
<keyword evidence="29" id="KW-0175">Coiled coil</keyword>
<keyword evidence="8" id="KW-0517">Myogenesis</keyword>
<evidence type="ECO:0007829" key="35">
    <source>
        <dbReference type="ProteomicsDB" id="A0A5F8MPD3"/>
    </source>
</evidence>
<evidence type="ECO:0000256" key="12">
    <source>
        <dbReference type="ARBA" id="ARBA00022692"/>
    </source>
</evidence>
<keyword evidence="11" id="KW-0165">Cleavage on pair of basic residues</keyword>
<evidence type="ECO:0000256" key="14">
    <source>
        <dbReference type="ARBA" id="ARBA00022782"/>
    </source>
</evidence>
<dbReference type="GO" id="GO:0030154">
    <property type="term" value="P:cell differentiation"/>
    <property type="evidence" value="ECO:0007669"/>
    <property type="project" value="UniProtKB-KW"/>
</dbReference>
<evidence type="ECO:0000256" key="27">
    <source>
        <dbReference type="ARBA" id="ARBA00023242"/>
    </source>
</evidence>
<keyword evidence="20" id="KW-0805">Transcription regulation</keyword>
<evidence type="ECO:0000256" key="23">
    <source>
        <dbReference type="ARBA" id="ARBA00023136"/>
    </source>
</evidence>
<evidence type="ECO:0000256" key="7">
    <source>
        <dbReference type="ARBA" id="ARBA00022490"/>
    </source>
</evidence>
<keyword evidence="9" id="KW-0597">Phosphoprotein</keyword>
<dbReference type="Bgee" id="ENSMUSG00000020484">
    <property type="expression patterns" value="Expressed in lacrimal gland and 301 other cell types or tissues"/>
</dbReference>
<evidence type="ECO:0000256" key="19">
    <source>
        <dbReference type="ARBA" id="ARBA00022990"/>
    </source>
</evidence>
<dbReference type="GO" id="GO:0008284">
    <property type="term" value="P:positive regulation of cell population proliferation"/>
    <property type="evidence" value="ECO:0007669"/>
    <property type="project" value="Ensembl"/>
</dbReference>
<dbReference type="GO" id="GO:0030335">
    <property type="term" value="P:positive regulation of cell migration"/>
    <property type="evidence" value="ECO:0007669"/>
    <property type="project" value="Ensembl"/>
</dbReference>
<evidence type="ECO:0000256" key="18">
    <source>
        <dbReference type="ARBA" id="ARBA00022989"/>
    </source>
</evidence>
<dbReference type="GeneTree" id="ENSGT00390000017751"/>
<reference evidence="34" key="2">
    <citation type="journal article" date="2011" name="PLoS Biol.">
        <title>Modernizing reference genome assemblies.</title>
        <authorList>
            <person name="Church D.M."/>
            <person name="Schneider V.A."/>
            <person name="Graves T."/>
            <person name="Auger K."/>
            <person name="Cunningham F."/>
            <person name="Bouk N."/>
            <person name="Chen H.C."/>
            <person name="Agarwala R."/>
            <person name="McLaren W.M."/>
            <person name="Ritchie G.R."/>
            <person name="Albracht D."/>
            <person name="Kremitzki M."/>
            <person name="Rock S."/>
            <person name="Kotkiewicz H."/>
            <person name="Kremitzki C."/>
            <person name="Wollam A."/>
            <person name="Trani L."/>
            <person name="Fulton L."/>
            <person name="Fulton R."/>
            <person name="Matthews L."/>
            <person name="Whitehead S."/>
            <person name="Chow W."/>
            <person name="Torrance J."/>
            <person name="Dunn M."/>
            <person name="Harden G."/>
            <person name="Threadgold G."/>
            <person name="Wood J."/>
            <person name="Collins J."/>
            <person name="Heath P."/>
            <person name="Griffiths G."/>
            <person name="Pelan S."/>
            <person name="Grafham D."/>
            <person name="Eichler E.E."/>
            <person name="Weinstock G."/>
            <person name="Mardis E.R."/>
            <person name="Wilson R.K."/>
            <person name="Howe K."/>
            <person name="Flicek P."/>
            <person name="Hubbard T."/>
        </authorList>
    </citation>
    <scope>NUCLEOTIDE SEQUENCE [LARGE SCALE GENOMIC DNA]</scope>
    <source>
        <strain evidence="34">C57BL/6J</strain>
    </source>
</reference>
<name>A0A5F8MPD3_MOUSE</name>
<keyword evidence="26" id="KW-0834">Unfolded protein response</keyword>
<dbReference type="ExpressionAtlas" id="A0A5F8MPD3">
    <property type="expression patterns" value="baseline and differential"/>
</dbReference>
<dbReference type="Proteomes" id="UP000000589">
    <property type="component" value="Chromosome 11"/>
</dbReference>
<evidence type="ECO:0000256" key="2">
    <source>
        <dbReference type="ARBA" id="ARBA00004406"/>
    </source>
</evidence>
<dbReference type="GO" id="GO:0045348">
    <property type="term" value="P:positive regulation of MHC class II biosynthetic process"/>
    <property type="evidence" value="ECO:0007669"/>
    <property type="project" value="Ensembl"/>
</dbReference>
<keyword evidence="13" id="KW-0053">Apoptosis</keyword>
<feature type="region of interest" description="Disordered" evidence="30">
    <location>
        <begin position="156"/>
        <end position="182"/>
    </location>
</feature>
<evidence type="ECO:0000256" key="28">
    <source>
        <dbReference type="ARBA" id="ARBA00040165"/>
    </source>
</evidence>
<dbReference type="MGI" id="MGI:98970">
    <property type="gene designation" value="Xbp1"/>
</dbReference>
<evidence type="ECO:0000256" key="29">
    <source>
        <dbReference type="SAM" id="Coils"/>
    </source>
</evidence>
<dbReference type="GO" id="GO:0030968">
    <property type="term" value="P:endoplasmic reticulum unfolded protein response"/>
    <property type="evidence" value="ECO:0007669"/>
    <property type="project" value="Ensembl"/>
</dbReference>
<keyword evidence="18" id="KW-1133">Transmembrane helix</keyword>
<evidence type="ECO:0000256" key="17">
    <source>
        <dbReference type="ARBA" id="ARBA00022968"/>
    </source>
</evidence>
<proteinExistence type="evidence at protein level"/>
<gene>
    <name evidence="32 33" type="primary">Xbp1</name>
</gene>
<dbReference type="GO" id="GO:0042802">
    <property type="term" value="F:identical protein binding"/>
    <property type="evidence" value="ECO:0007669"/>
    <property type="project" value="Ensembl"/>
</dbReference>
<dbReference type="GO" id="GO:0071222">
    <property type="term" value="P:cellular response to lipopolysaccharide"/>
    <property type="evidence" value="ECO:0007669"/>
    <property type="project" value="Ensembl"/>
</dbReference>
<feature type="domain" description="BZIP" evidence="31">
    <location>
        <begin position="63"/>
        <end position="126"/>
    </location>
</feature>
<evidence type="ECO:0000256" key="22">
    <source>
        <dbReference type="ARBA" id="ARBA00023125"/>
    </source>
</evidence>
<dbReference type="InterPro" id="IPR052470">
    <property type="entry name" value="ER_Stress-Reg_TF"/>
</dbReference>
<dbReference type="GO" id="GO:0005789">
    <property type="term" value="C:endoplasmic reticulum membrane"/>
    <property type="evidence" value="ECO:0007669"/>
    <property type="project" value="UniProtKB-SubCell"/>
</dbReference>
<sequence length="371" mass="39846">MVVVAAAPSAATAAPKVLLLSGQPASGGRALPLMVPGPRAAGSEASGTPQARKRQRLTHLSPEEKALRRKLKNRVAAQTARDRKKARMSELEQQVVDLEEENHKLQLENQLLREKTHGLVVENQELRTRLGMDTLDPDEVPEVEAKGSGVRLVAGSGTSAAGAGPVVTSPEHLPMDSDTVASSDSESDILLGILDKLDPVMFFKCPSPESASLEELPEVYPEGPSSLPASLSLSVGTSSAKLEAINELIRFDHVYTKPLVLEIPSETESQTNVVVKIEEAPLSSSEEDHPEFIVSVKKEPLEDDFIPELGISNLLSSSHCLRPPSCLLDAHSDCGYEGSPSPFSDMSSPLGTDHSWEDTFANELFPQLISV</sequence>
<keyword evidence="6" id="KW-0217">Developmental protein</keyword>
<evidence type="ECO:0000256" key="20">
    <source>
        <dbReference type="ARBA" id="ARBA00023015"/>
    </source>
</evidence>
<evidence type="ECO:0000256" key="4">
    <source>
        <dbReference type="ARBA" id="ARBA00004648"/>
    </source>
</evidence>
<keyword evidence="10" id="KW-0037">Angiogenesis</keyword>
<evidence type="ECO:0000313" key="32">
    <source>
        <dbReference type="Ensembl" id="ENSMUSP00000158915.2"/>
    </source>
</evidence>
<dbReference type="GO" id="GO:1902236">
    <property type="term" value="P:negative regulation of endoplasmic reticulum stress-induced intrinsic apoptotic signaling pathway"/>
    <property type="evidence" value="ECO:0007669"/>
    <property type="project" value="Ensembl"/>
</dbReference>
<evidence type="ECO:0000256" key="24">
    <source>
        <dbReference type="ARBA" id="ARBA00023159"/>
    </source>
</evidence>
<keyword evidence="14" id="KW-0221">Differentiation</keyword>
<dbReference type="GO" id="GO:1900100">
    <property type="term" value="P:positive regulation of plasma cell differentiation"/>
    <property type="evidence" value="ECO:0007669"/>
    <property type="project" value="Ensembl"/>
</dbReference>
<evidence type="ECO:0000256" key="8">
    <source>
        <dbReference type="ARBA" id="ARBA00022541"/>
    </source>
</evidence>
<dbReference type="FunFam" id="1.20.5.170:FF:000049">
    <property type="entry name" value="X-box binding protein 1"/>
    <property type="match status" value="1"/>
</dbReference>
<dbReference type="GO" id="GO:0002639">
    <property type="term" value="P:positive regulation of immunoglobulin production"/>
    <property type="evidence" value="ECO:0007669"/>
    <property type="project" value="Ensembl"/>
</dbReference>
<accession>A0A5F8MPD3</accession>
<keyword evidence="27" id="KW-0539">Nucleus</keyword>
<keyword evidence="17" id="KW-0735">Signal-anchor</keyword>
<dbReference type="GO" id="GO:0003700">
    <property type="term" value="F:DNA-binding transcription factor activity"/>
    <property type="evidence" value="ECO:0007669"/>
    <property type="project" value="Ensembl"/>
</dbReference>
<dbReference type="PROSITE" id="PS00036">
    <property type="entry name" value="BZIP_BASIC"/>
    <property type="match status" value="1"/>
</dbReference>
<evidence type="ECO:0000256" key="26">
    <source>
        <dbReference type="ARBA" id="ARBA00023230"/>
    </source>
</evidence>
<evidence type="ECO:0000256" key="10">
    <source>
        <dbReference type="ARBA" id="ARBA00022657"/>
    </source>
</evidence>
<dbReference type="GO" id="GO:0006915">
    <property type="term" value="P:apoptotic process"/>
    <property type="evidence" value="ECO:0007669"/>
    <property type="project" value="UniProtKB-KW"/>
</dbReference>
<dbReference type="GO" id="GO:0045944">
    <property type="term" value="P:positive regulation of transcription by RNA polymerase II"/>
    <property type="evidence" value="ECO:0007669"/>
    <property type="project" value="Ensembl"/>
</dbReference>
<evidence type="ECO:0000256" key="3">
    <source>
        <dbReference type="ARBA" id="ARBA00004496"/>
    </source>
</evidence>
<evidence type="ECO:0000256" key="15">
    <source>
        <dbReference type="ARBA" id="ARBA00022824"/>
    </source>
</evidence>
<dbReference type="GO" id="GO:0035470">
    <property type="term" value="P:positive regulation of vascular wound healing"/>
    <property type="evidence" value="ECO:0007669"/>
    <property type="project" value="Ensembl"/>
</dbReference>
<evidence type="ECO:0000313" key="34">
    <source>
        <dbReference type="Proteomes" id="UP000000589"/>
    </source>
</evidence>
<evidence type="ECO:0000256" key="21">
    <source>
        <dbReference type="ARBA" id="ARBA00023016"/>
    </source>
</evidence>
<dbReference type="Pfam" id="PF00170">
    <property type="entry name" value="bZIP_1"/>
    <property type="match status" value="1"/>
</dbReference>
<keyword evidence="19" id="KW-0007">Acetylation</keyword>
<dbReference type="GO" id="GO:0007584">
    <property type="term" value="P:response to nutrient"/>
    <property type="evidence" value="ECO:0007669"/>
    <property type="project" value="UniProtKB-ARBA"/>
</dbReference>
<dbReference type="Antibodypedia" id="10221">
    <property type="antibodies" value="698 antibodies from 43 providers"/>
</dbReference>
<evidence type="ECO:0000256" key="9">
    <source>
        <dbReference type="ARBA" id="ARBA00022553"/>
    </source>
</evidence>
<keyword evidence="34" id="KW-1185">Reference proteome</keyword>
<keyword evidence="21" id="KW-0346">Stress response</keyword>
<evidence type="ECO:0000259" key="31">
    <source>
        <dbReference type="PROSITE" id="PS50217"/>
    </source>
</evidence>
<evidence type="ECO:0000313" key="33">
    <source>
        <dbReference type="MGI" id="MGI:98970"/>
    </source>
</evidence>
<evidence type="ECO:0000256" key="25">
    <source>
        <dbReference type="ARBA" id="ARBA00023163"/>
    </source>
</evidence>
<dbReference type="OrthoDB" id="20960at2759"/>
<keyword evidence="23" id="KW-0472">Membrane</keyword>
<keyword evidence="12" id="KW-0812">Transmembrane</keyword>